<evidence type="ECO:0000256" key="3">
    <source>
        <dbReference type="ARBA" id="ARBA00022989"/>
    </source>
</evidence>
<comment type="similarity">
    <text evidence="5">Belongs to the TIM14 family.</text>
</comment>
<reference evidence="9" key="2">
    <citation type="submission" date="2023-01" db="EMBL/GenBank/DDBJ databases">
        <title>Draft genome sequence of Sneathiella chinensis strain NBRC 103408.</title>
        <authorList>
            <person name="Sun Q."/>
            <person name="Mori K."/>
        </authorList>
    </citation>
    <scope>NUCLEOTIDE SEQUENCE</scope>
    <source>
        <strain evidence="9">NBRC 103408</strain>
    </source>
</reference>
<dbReference type="RefSeq" id="WP_169561761.1">
    <property type="nucleotide sequence ID" value="NZ_BSNF01000008.1"/>
</dbReference>
<name>A0ABQ5U7Q3_9PROT</name>
<gene>
    <name evidence="9" type="ORF">GCM10007924_29290</name>
</gene>
<dbReference type="InterPro" id="IPR036869">
    <property type="entry name" value="J_dom_sf"/>
</dbReference>
<keyword evidence="4 7" id="KW-0472">Membrane</keyword>
<evidence type="ECO:0000256" key="5">
    <source>
        <dbReference type="ARBA" id="ARBA00038105"/>
    </source>
</evidence>
<sequence length="244" mass="26780">MLAYFIIGISLLVALIVGGQALANANPRTLIKAFRISGAIVLGGLAAFFAYTGRFQFAPPLAIAAFFLLRNRPLFRPSRPSPGQQSDVKTEWLHAILDHDSGDMDAEVLQGSFEGRRLSDLSQAELAALEAELSADAQSVAILNTYRDRRFGQDTEQDDHRDQQEQGNSQNGRQQYKGNGHARPNGSEMSRTEALEILELKSGASQSDIRAAHRRLMKKFHPDRGGSAYMAAKINQAKDVLINS</sequence>
<feature type="transmembrane region" description="Helical" evidence="7">
    <location>
        <begin position="39"/>
        <end position="69"/>
    </location>
</feature>
<dbReference type="InterPro" id="IPR001623">
    <property type="entry name" value="DnaJ_domain"/>
</dbReference>
<dbReference type="Proteomes" id="UP001161409">
    <property type="component" value="Unassembled WGS sequence"/>
</dbReference>
<dbReference type="PANTHER" id="PTHR12763:SF28">
    <property type="entry name" value="GEO10507P1-RELATED"/>
    <property type="match status" value="1"/>
</dbReference>
<feature type="domain" description="J" evidence="8">
    <location>
        <begin position="193"/>
        <end position="244"/>
    </location>
</feature>
<dbReference type="Gene3D" id="1.10.287.110">
    <property type="entry name" value="DnaJ domain"/>
    <property type="match status" value="1"/>
</dbReference>
<dbReference type="PANTHER" id="PTHR12763">
    <property type="match status" value="1"/>
</dbReference>
<organism evidence="9 10">
    <name type="scientific">Sneathiella chinensis</name>
    <dbReference type="NCBI Taxonomy" id="349750"/>
    <lineage>
        <taxon>Bacteria</taxon>
        <taxon>Pseudomonadati</taxon>
        <taxon>Pseudomonadota</taxon>
        <taxon>Alphaproteobacteria</taxon>
        <taxon>Sneathiellales</taxon>
        <taxon>Sneathiellaceae</taxon>
        <taxon>Sneathiella</taxon>
    </lineage>
</organism>
<evidence type="ECO:0000256" key="2">
    <source>
        <dbReference type="ARBA" id="ARBA00022692"/>
    </source>
</evidence>
<evidence type="ECO:0000256" key="6">
    <source>
        <dbReference type="SAM" id="MobiDB-lite"/>
    </source>
</evidence>
<evidence type="ECO:0000313" key="10">
    <source>
        <dbReference type="Proteomes" id="UP001161409"/>
    </source>
</evidence>
<accession>A0ABQ5U7Q3</accession>
<evidence type="ECO:0000256" key="7">
    <source>
        <dbReference type="SAM" id="Phobius"/>
    </source>
</evidence>
<feature type="compositionally biased region" description="Basic and acidic residues" evidence="6">
    <location>
        <begin position="152"/>
        <end position="164"/>
    </location>
</feature>
<dbReference type="SUPFAM" id="SSF46565">
    <property type="entry name" value="Chaperone J-domain"/>
    <property type="match status" value="1"/>
</dbReference>
<dbReference type="EMBL" id="BSNF01000008">
    <property type="protein sequence ID" value="GLQ07708.1"/>
    <property type="molecule type" value="Genomic_DNA"/>
</dbReference>
<evidence type="ECO:0000259" key="8">
    <source>
        <dbReference type="PROSITE" id="PS50076"/>
    </source>
</evidence>
<dbReference type="CDD" id="cd06257">
    <property type="entry name" value="DnaJ"/>
    <property type="match status" value="1"/>
</dbReference>
<evidence type="ECO:0000256" key="1">
    <source>
        <dbReference type="ARBA" id="ARBA00004167"/>
    </source>
</evidence>
<dbReference type="PROSITE" id="PS50076">
    <property type="entry name" value="DNAJ_2"/>
    <property type="match status" value="1"/>
</dbReference>
<keyword evidence="3 7" id="KW-1133">Transmembrane helix</keyword>
<comment type="caution">
    <text evidence="9">The sequence shown here is derived from an EMBL/GenBank/DDBJ whole genome shotgun (WGS) entry which is preliminary data.</text>
</comment>
<dbReference type="Pfam" id="PF00226">
    <property type="entry name" value="DnaJ"/>
    <property type="match status" value="1"/>
</dbReference>
<evidence type="ECO:0000256" key="4">
    <source>
        <dbReference type="ARBA" id="ARBA00023136"/>
    </source>
</evidence>
<feature type="region of interest" description="Disordered" evidence="6">
    <location>
        <begin position="152"/>
        <end position="188"/>
    </location>
</feature>
<proteinExistence type="inferred from homology"/>
<keyword evidence="10" id="KW-1185">Reference proteome</keyword>
<comment type="subcellular location">
    <subcellularLocation>
        <location evidence="1">Membrane</location>
        <topology evidence="1">Single-pass membrane protein</topology>
    </subcellularLocation>
</comment>
<evidence type="ECO:0000313" key="9">
    <source>
        <dbReference type="EMBL" id="GLQ07708.1"/>
    </source>
</evidence>
<protein>
    <submittedName>
        <fullName evidence="9">Molecular chaperone DnaJ</fullName>
    </submittedName>
</protein>
<dbReference type="SMART" id="SM00271">
    <property type="entry name" value="DnaJ"/>
    <property type="match status" value="1"/>
</dbReference>
<keyword evidence="2 7" id="KW-0812">Transmembrane</keyword>
<reference evidence="9" key="1">
    <citation type="journal article" date="2014" name="Int. J. Syst. Evol. Microbiol.">
        <title>Complete genome of a new Firmicutes species belonging to the dominant human colonic microbiota ('Ruminococcus bicirculans') reveals two chromosomes and a selective capacity to utilize plant glucans.</title>
        <authorList>
            <consortium name="NISC Comparative Sequencing Program"/>
            <person name="Wegmann U."/>
            <person name="Louis P."/>
            <person name="Goesmann A."/>
            <person name="Henrissat B."/>
            <person name="Duncan S.H."/>
            <person name="Flint H.J."/>
        </authorList>
    </citation>
    <scope>NUCLEOTIDE SEQUENCE</scope>
    <source>
        <strain evidence="9">NBRC 103408</strain>
    </source>
</reference>
<feature type="compositionally biased region" description="Polar residues" evidence="6">
    <location>
        <begin position="165"/>
        <end position="177"/>
    </location>
</feature>